<name>A0ACC2WFL0_9TREE</name>
<proteinExistence type="predicted"/>
<sequence>MAGSLLWSLLYRGERLILLYGPNGSYKSAIAVIQNPGDLIIIPPGHEYAWYNIRSCISDEGYGYNLHLFVGRTRGDHYIPGTFDALTKWPLGTITPTTRSSHIIVYFVLVNMFTDWTLAYDGEFWSIIARHIVRLLSLPVFTYLPREDTEVSRDDLEHCVKVLAWTGPFAAVVLNRCIQSAAGHSVLQEPWEDSVTLKEAEDAIVTDVESEADEEAEEAIVTDVESEADEEAEEAIVTDVESEADDGQTSSAMVPTHVSNTYIPVASCGSQEARNDAAVEAVVDLADMEANVSEEDGVERELPADKDEEVAATIEQPETNMPGGKELAATHEVSEVDNDQSQGEDVRESDLAEMLQFTMDAATAADISD</sequence>
<comment type="caution">
    <text evidence="1">The sequence shown here is derived from an EMBL/GenBank/DDBJ whole genome shotgun (WGS) entry which is preliminary data.</text>
</comment>
<accession>A0ACC2WFL0</accession>
<dbReference type="EMBL" id="JASBWU010000054">
    <property type="protein sequence ID" value="KAJ9110211.1"/>
    <property type="molecule type" value="Genomic_DNA"/>
</dbReference>
<reference evidence="1" key="1">
    <citation type="submission" date="2023-04" db="EMBL/GenBank/DDBJ databases">
        <title>Draft Genome sequencing of Naganishia species isolated from polar environments using Oxford Nanopore Technology.</title>
        <authorList>
            <person name="Leo P."/>
            <person name="Venkateswaran K."/>
        </authorList>
    </citation>
    <scope>NUCLEOTIDE SEQUENCE</scope>
    <source>
        <strain evidence="1">MNA-CCFEE 5425</strain>
    </source>
</reference>
<keyword evidence="2" id="KW-1185">Reference proteome</keyword>
<evidence type="ECO:0000313" key="1">
    <source>
        <dbReference type="EMBL" id="KAJ9110211.1"/>
    </source>
</evidence>
<organism evidence="1 2">
    <name type="scientific">Naganishia vaughanmartiniae</name>
    <dbReference type="NCBI Taxonomy" id="1424756"/>
    <lineage>
        <taxon>Eukaryota</taxon>
        <taxon>Fungi</taxon>
        <taxon>Dikarya</taxon>
        <taxon>Basidiomycota</taxon>
        <taxon>Agaricomycotina</taxon>
        <taxon>Tremellomycetes</taxon>
        <taxon>Filobasidiales</taxon>
        <taxon>Filobasidiaceae</taxon>
        <taxon>Naganishia</taxon>
    </lineage>
</organism>
<gene>
    <name evidence="1" type="ORF">QFC22_006764</name>
</gene>
<protein>
    <submittedName>
        <fullName evidence="1">Uncharacterized protein</fullName>
    </submittedName>
</protein>
<evidence type="ECO:0000313" key="2">
    <source>
        <dbReference type="Proteomes" id="UP001243375"/>
    </source>
</evidence>
<dbReference type="Proteomes" id="UP001243375">
    <property type="component" value="Unassembled WGS sequence"/>
</dbReference>